<evidence type="ECO:0000256" key="2">
    <source>
        <dbReference type="ARBA" id="ARBA00022676"/>
    </source>
</evidence>
<dbReference type="GO" id="GO:0005794">
    <property type="term" value="C:Golgi apparatus"/>
    <property type="evidence" value="ECO:0007669"/>
    <property type="project" value="TreeGrafter"/>
</dbReference>
<proteinExistence type="inferred from homology"/>
<comment type="similarity">
    <text evidence="1">Belongs to the glycosyltransferase 8 family.</text>
</comment>
<keyword evidence="3 5" id="KW-0808">Transferase</keyword>
<evidence type="ECO:0000256" key="3">
    <source>
        <dbReference type="ARBA" id="ARBA00022679"/>
    </source>
</evidence>
<dbReference type="GO" id="GO:0046872">
    <property type="term" value="F:metal ion binding"/>
    <property type="evidence" value="ECO:0007669"/>
    <property type="project" value="UniProtKB-KW"/>
</dbReference>
<evidence type="ECO:0000256" key="4">
    <source>
        <dbReference type="ARBA" id="ARBA00022723"/>
    </source>
</evidence>
<keyword evidence="6" id="KW-1185">Reference proteome</keyword>
<accession>A0A6A4WBC9</accession>
<dbReference type="InterPro" id="IPR002495">
    <property type="entry name" value="Glyco_trans_8"/>
</dbReference>
<dbReference type="Pfam" id="PF01501">
    <property type="entry name" value="Glyco_transf_8"/>
    <property type="match status" value="1"/>
</dbReference>
<evidence type="ECO:0000256" key="1">
    <source>
        <dbReference type="ARBA" id="ARBA00006351"/>
    </source>
</evidence>
<dbReference type="InterPro" id="IPR029044">
    <property type="entry name" value="Nucleotide-diphossugar_trans"/>
</dbReference>
<gene>
    <name evidence="5" type="primary">Glt8d1</name>
    <name evidence="5" type="ORF">FJT64_026644</name>
</gene>
<dbReference type="GO" id="GO:0016757">
    <property type="term" value="F:glycosyltransferase activity"/>
    <property type="evidence" value="ECO:0007669"/>
    <property type="project" value="UniProtKB-KW"/>
</dbReference>
<dbReference type="AlphaFoldDB" id="A0A6A4WBC9"/>
<keyword evidence="4" id="KW-0479">Metal-binding</keyword>
<evidence type="ECO:0000313" key="5">
    <source>
        <dbReference type="EMBL" id="KAF0300970.1"/>
    </source>
</evidence>
<dbReference type="OrthoDB" id="411524at2759"/>
<dbReference type="InterPro" id="IPR050748">
    <property type="entry name" value="Glycosyltrans_8_dom-fam"/>
</dbReference>
<dbReference type="PANTHER" id="PTHR13778">
    <property type="entry name" value="GLYCOSYLTRANSFERASE 8 DOMAIN-CONTAINING PROTEIN"/>
    <property type="match status" value="1"/>
</dbReference>
<reference evidence="5 6" key="1">
    <citation type="submission" date="2019-07" db="EMBL/GenBank/DDBJ databases">
        <title>Draft genome assembly of a fouling barnacle, Amphibalanus amphitrite (Darwin, 1854): The first reference genome for Thecostraca.</title>
        <authorList>
            <person name="Kim W."/>
        </authorList>
    </citation>
    <scope>NUCLEOTIDE SEQUENCE [LARGE SCALE GENOMIC DNA]</scope>
    <source>
        <strain evidence="5">SNU_AA5</strain>
        <tissue evidence="5">Soma without cirri and trophi</tissue>
    </source>
</reference>
<comment type="caution">
    <text evidence="5">The sequence shown here is derived from an EMBL/GenBank/DDBJ whole genome shotgun (WGS) entry which is preliminary data.</text>
</comment>
<keyword evidence="2" id="KW-0328">Glycosyltransferase</keyword>
<dbReference type="SUPFAM" id="SSF53448">
    <property type="entry name" value="Nucleotide-diphospho-sugar transferases"/>
    <property type="match status" value="1"/>
</dbReference>
<name>A0A6A4WBC9_AMPAM</name>
<dbReference type="Proteomes" id="UP000440578">
    <property type="component" value="Unassembled WGS sequence"/>
</dbReference>
<organism evidence="5 6">
    <name type="scientific">Amphibalanus amphitrite</name>
    <name type="common">Striped barnacle</name>
    <name type="synonym">Balanus amphitrite</name>
    <dbReference type="NCBI Taxonomy" id="1232801"/>
    <lineage>
        <taxon>Eukaryota</taxon>
        <taxon>Metazoa</taxon>
        <taxon>Ecdysozoa</taxon>
        <taxon>Arthropoda</taxon>
        <taxon>Crustacea</taxon>
        <taxon>Multicrustacea</taxon>
        <taxon>Cirripedia</taxon>
        <taxon>Thoracica</taxon>
        <taxon>Thoracicalcarea</taxon>
        <taxon>Balanomorpha</taxon>
        <taxon>Balanoidea</taxon>
        <taxon>Balanidae</taxon>
        <taxon>Amphibalaninae</taxon>
        <taxon>Amphibalanus</taxon>
    </lineage>
</organism>
<protein>
    <submittedName>
        <fullName evidence="5">Glycosyltransferase 8 domain-containing protein 1</fullName>
    </submittedName>
</protein>
<dbReference type="EMBL" id="VIIS01001209">
    <property type="protein sequence ID" value="KAF0300970.1"/>
    <property type="molecule type" value="Genomic_DNA"/>
</dbReference>
<evidence type="ECO:0000313" key="6">
    <source>
        <dbReference type="Proteomes" id="UP000440578"/>
    </source>
</evidence>
<dbReference type="PANTHER" id="PTHR13778:SF47">
    <property type="entry name" value="LIPOPOLYSACCHARIDE 1,3-GALACTOSYLTRANSFERASE"/>
    <property type="match status" value="1"/>
</dbReference>
<dbReference type="Gene3D" id="3.90.550.10">
    <property type="entry name" value="Spore Coat Polysaccharide Biosynthesis Protein SpsA, Chain A"/>
    <property type="match status" value="1"/>
</dbReference>
<sequence length="304" mass="34358">MGREYIEVVVPGDASSLTGTVAVVNSVLRHTNQSVRFHLVVPHQTVTILRQWLDGIPDSRLHYQIIAFPERLLKLADNDVESAQVFLAGILPTNITGRVIFINNDALVQGDIAELQQVPVAVHSFGAFLLDSQSETHADLADKPLYSQQVNMMNRFVHKRHIKGTRVTFSGGVFVANMKYWRHTHAHRSLVAWLNIHKRMSIVGPSPSATAHRAAMLLTFYGRVSVLPPEWHLRGLGECQMCPILPPEWHLQGLGVSEATPYSESFVRSHKLIRWSGHLKPWMPNTPYRNLWLEYAIPDPIRKP</sequence>